<evidence type="ECO:0000313" key="1">
    <source>
        <dbReference type="EMBL" id="CAB4141208.1"/>
    </source>
</evidence>
<sequence>MNILVTRLLTGEEILGEVENIDDKFCTIKNPTSINAMNNPKTNKVDIHMGPWAPLCSDKKINISIQSITCQYAPVNEIVNKYNGMFGSGIIVPNTDISSI</sequence>
<proteinExistence type="predicted"/>
<name>A0A6J5M3M3_9CAUD</name>
<accession>A0A6J5M3M3</accession>
<dbReference type="Gene3D" id="2.30.30.100">
    <property type="match status" value="1"/>
</dbReference>
<organism evidence="1">
    <name type="scientific">uncultured Caudovirales phage</name>
    <dbReference type="NCBI Taxonomy" id="2100421"/>
    <lineage>
        <taxon>Viruses</taxon>
        <taxon>Duplodnaviria</taxon>
        <taxon>Heunggongvirae</taxon>
        <taxon>Uroviricota</taxon>
        <taxon>Caudoviricetes</taxon>
        <taxon>Peduoviridae</taxon>
        <taxon>Maltschvirus</taxon>
        <taxon>Maltschvirus maltsch</taxon>
    </lineage>
</organism>
<dbReference type="EMBL" id="LR796388">
    <property type="protein sequence ID" value="CAB4141208.1"/>
    <property type="molecule type" value="Genomic_DNA"/>
</dbReference>
<protein>
    <submittedName>
        <fullName evidence="1">Uncharacterized protein</fullName>
    </submittedName>
</protein>
<reference evidence="1" key="1">
    <citation type="submission" date="2020-04" db="EMBL/GenBank/DDBJ databases">
        <authorList>
            <person name="Chiriac C."/>
            <person name="Salcher M."/>
            <person name="Ghai R."/>
            <person name="Kavagutti S V."/>
        </authorList>
    </citation>
    <scope>NUCLEOTIDE SEQUENCE</scope>
</reference>
<gene>
    <name evidence="1" type="ORF">UFOVP410_47</name>
</gene>